<protein>
    <submittedName>
        <fullName evidence="2">Uncharacterized protein</fullName>
    </submittedName>
</protein>
<dbReference type="Proteomes" id="UP000001307">
    <property type="component" value="Unassembled WGS sequence"/>
</dbReference>
<proteinExistence type="predicted"/>
<evidence type="ECO:0000256" key="1">
    <source>
        <dbReference type="SAM" id="MobiDB-lite"/>
    </source>
</evidence>
<name>E4XJG7_OIKDI</name>
<organism evidence="2">
    <name type="scientific">Oikopleura dioica</name>
    <name type="common">Tunicate</name>
    <dbReference type="NCBI Taxonomy" id="34765"/>
    <lineage>
        <taxon>Eukaryota</taxon>
        <taxon>Metazoa</taxon>
        <taxon>Chordata</taxon>
        <taxon>Tunicata</taxon>
        <taxon>Appendicularia</taxon>
        <taxon>Copelata</taxon>
        <taxon>Oikopleuridae</taxon>
        <taxon>Oikopleura</taxon>
    </lineage>
</organism>
<feature type="region of interest" description="Disordered" evidence="1">
    <location>
        <begin position="1"/>
        <end position="163"/>
    </location>
</feature>
<gene>
    <name evidence="2" type="ORF">GSOID_T00012761001</name>
</gene>
<keyword evidence="3" id="KW-1185">Reference proteome</keyword>
<evidence type="ECO:0000313" key="3">
    <source>
        <dbReference type="Proteomes" id="UP000001307"/>
    </source>
</evidence>
<evidence type="ECO:0000313" key="2">
    <source>
        <dbReference type="EMBL" id="CBY10610.1"/>
    </source>
</evidence>
<dbReference type="InParanoid" id="E4XJG7"/>
<dbReference type="EMBL" id="FN653060">
    <property type="protein sequence ID" value="CBY10610.1"/>
    <property type="molecule type" value="Genomic_DNA"/>
</dbReference>
<feature type="compositionally biased region" description="Basic and acidic residues" evidence="1">
    <location>
        <begin position="53"/>
        <end position="66"/>
    </location>
</feature>
<feature type="region of interest" description="Disordered" evidence="1">
    <location>
        <begin position="525"/>
        <end position="544"/>
    </location>
</feature>
<sequence>MAGIWYEAGRKRNRSKPYLTPAGFLSTDSSEETEIEVSASTSLVEAPPASYAEKVRQSPGSEEKSMASETDDQDPLDPAETGQSTKVTTRLTKMFFGKLSRKQQRGSRSIFAKRDKEEGKKTTKKRKNESKASGKTKKRARHDRPDRHSQPGPSDTGSSAGYDEIVSGPLPDLYEIQTAEVELSVGQLELYRIRGPAGLEFAINRLYATYYSLIGFTTIFLPYSSKSITMIAKTVYRVLVAAQTGPDQHAETISIVADQLSVVLENLVDAARAYCIGNPMQPDNNRSVKSLINSLTKLVEDSEASALLTALTGDLVKLPSTFNVTEHVVTCIRFSMEKIDRLANLIASQPASGKFSGYRAQIIQELPRPSQQYLQNLRVVREYPRFEVQSSGFTDHKFGAYLENYLNTLPATDEFKRRFAEAEQRKSTGNNTDRAEPEHFMPELMEIAFESKQDPTQQTCTNPGSFTHTEHIEITASNRVLSSLGAINPIETRSKTKNRSKTSAVMDHIHSSERISNPSTLYQETFGNSSDEEAVPNEAQDTSGQLSGLSIESLAELDYSTHAGLISAGQLFQPHSRDEKSRLRAWAIPTRATTEIPFAIDFKRQFPSPKLASLGNRIDFELVQSRKQPGKNQENWEIGQSTFREYTQGLICSGESTDDFNMQQELKELENMSQRLGEDQISDKVGRILSRLINRPSFCSDSEPILSLRILQPGLFFLHSTFEDDKAIDGISRGTYVFGNLIGPLAFLAVRQIARDLIASPKTALQTEVINAILLRSDTASWCLTNPGTPHRTRATSFFPTCSSLGCASSGALRIHDILAVARRLLHLSKHGQLRFLREMHLLKTAQSSSLLHRFRGFGRTPSNQNVLVAPRESSLSRHGEDEATTIAGVGPLFNHAGRYLMLNFPPEMQRPENPEFHEYQRRLILLKVILSQFGFKAHVHPSGNLRVDIASPMLATAQRMYNYTALLLRADPAHQDLSDAEVESAAPYEQVIMNQRVPMLFSVDRSRADTMNDQFYTRHSTRDGRSRLFLRFQTVVDSIASPNLDPPAPLRRKDLENVRMQLGGLYNPFKHFKTVGDQAAELKRLSNHLHQHPLDQVGLESFLNNHCNHETAPRMCKILFCSSAHCKDNQTGLKTFREAVRQLQAREVVGESSLVDAAWTGVTIATKDKLRHLTRDAMATLQKASEGPFWDGTTSLDRKIKASPFVTRLLALGWTHADLVRLVDTFFRPVIGIYQRPSLNNRKADTNLIPLSATYILASEGEHPSIVLSFSNPIPSVLPASYFELTKEPKVTPLD</sequence>
<feature type="compositionally biased region" description="Polar residues" evidence="1">
    <location>
        <begin position="81"/>
        <end position="91"/>
    </location>
</feature>
<feature type="compositionally biased region" description="Basic residues" evidence="1">
    <location>
        <begin position="122"/>
        <end position="142"/>
    </location>
</feature>
<reference evidence="2" key="1">
    <citation type="journal article" date="2010" name="Science">
        <title>Plasticity of animal genome architecture unmasked by rapid evolution of a pelagic tunicate.</title>
        <authorList>
            <person name="Denoeud F."/>
            <person name="Henriet S."/>
            <person name="Mungpakdee S."/>
            <person name="Aury J.M."/>
            <person name="Da Silva C."/>
            <person name="Brinkmann H."/>
            <person name="Mikhaleva J."/>
            <person name="Olsen L.C."/>
            <person name="Jubin C."/>
            <person name="Canestro C."/>
            <person name="Bouquet J.M."/>
            <person name="Danks G."/>
            <person name="Poulain J."/>
            <person name="Campsteijn C."/>
            <person name="Adamski M."/>
            <person name="Cross I."/>
            <person name="Yadetie F."/>
            <person name="Muffato M."/>
            <person name="Louis A."/>
            <person name="Butcher S."/>
            <person name="Tsagkogeorga G."/>
            <person name="Konrad A."/>
            <person name="Singh S."/>
            <person name="Jensen M.F."/>
            <person name="Cong E.H."/>
            <person name="Eikeseth-Otteraa H."/>
            <person name="Noel B."/>
            <person name="Anthouard V."/>
            <person name="Porcel B.M."/>
            <person name="Kachouri-Lafond R."/>
            <person name="Nishino A."/>
            <person name="Ugolini M."/>
            <person name="Chourrout P."/>
            <person name="Nishida H."/>
            <person name="Aasland R."/>
            <person name="Huzurbazar S."/>
            <person name="Westhof E."/>
            <person name="Delsuc F."/>
            <person name="Lehrach H."/>
            <person name="Reinhardt R."/>
            <person name="Weissenbach J."/>
            <person name="Roy S.W."/>
            <person name="Artiguenave F."/>
            <person name="Postlethwait J.H."/>
            <person name="Manak J.R."/>
            <person name="Thompson E.M."/>
            <person name="Jaillon O."/>
            <person name="Du Pasquier L."/>
            <person name="Boudinot P."/>
            <person name="Liberles D.A."/>
            <person name="Volff J.N."/>
            <person name="Philippe H."/>
            <person name="Lenhard B."/>
            <person name="Roest Crollius H."/>
            <person name="Wincker P."/>
            <person name="Chourrout D."/>
        </authorList>
    </citation>
    <scope>NUCLEOTIDE SEQUENCE [LARGE SCALE GENOMIC DNA]</scope>
</reference>
<accession>E4XJG7</accession>
<feature type="compositionally biased region" description="Basic and acidic residues" evidence="1">
    <location>
        <begin position="112"/>
        <end position="121"/>
    </location>
</feature>